<evidence type="ECO:0000313" key="3">
    <source>
        <dbReference type="Proteomes" id="UP000762253"/>
    </source>
</evidence>
<gene>
    <name evidence="2" type="ORF">DP115_03330</name>
</gene>
<accession>A0ABX1M767</accession>
<dbReference type="EMBL" id="QMEC01000008">
    <property type="protein sequence ID" value="NMF61872.1"/>
    <property type="molecule type" value="Genomic_DNA"/>
</dbReference>
<dbReference type="InterPro" id="IPR036397">
    <property type="entry name" value="RNaseH_sf"/>
</dbReference>
<evidence type="ECO:0000259" key="1">
    <source>
        <dbReference type="Pfam" id="PF13358"/>
    </source>
</evidence>
<keyword evidence="3" id="KW-1185">Reference proteome</keyword>
<reference evidence="2 3" key="1">
    <citation type="submission" date="2018-06" db="EMBL/GenBank/DDBJ databases">
        <title>Comparative genomics of Brasilonema spp. strains.</title>
        <authorList>
            <person name="Alvarenga D.O."/>
            <person name="Fiore M.F."/>
            <person name="Varani A.M."/>
        </authorList>
    </citation>
    <scope>NUCLEOTIDE SEQUENCE [LARGE SCALE GENOMIC DNA]</scope>
    <source>
        <strain evidence="2 3">UFV-OR1</strain>
    </source>
</reference>
<organism evidence="2 3">
    <name type="scientific">Brasilonema octagenarum UFV-OR1</name>
    <dbReference type="NCBI Taxonomy" id="417115"/>
    <lineage>
        <taxon>Bacteria</taxon>
        <taxon>Bacillati</taxon>
        <taxon>Cyanobacteriota</taxon>
        <taxon>Cyanophyceae</taxon>
        <taxon>Nostocales</taxon>
        <taxon>Scytonemataceae</taxon>
        <taxon>Brasilonema</taxon>
        <taxon>Octagenarum group</taxon>
    </lineage>
</organism>
<dbReference type="Pfam" id="PF13358">
    <property type="entry name" value="DDE_3"/>
    <property type="match status" value="1"/>
</dbReference>
<name>A0ABX1M767_9CYAN</name>
<evidence type="ECO:0000313" key="2">
    <source>
        <dbReference type="EMBL" id="NMF61872.1"/>
    </source>
</evidence>
<comment type="caution">
    <text evidence="2">The sequence shown here is derived from an EMBL/GenBank/DDBJ whole genome shotgun (WGS) entry which is preliminary data.</text>
</comment>
<protein>
    <recommendedName>
        <fullName evidence="1">Tc1-like transposase DDE domain-containing protein</fullName>
    </recommendedName>
</protein>
<dbReference type="Proteomes" id="UP000762253">
    <property type="component" value="Unassembled WGS sequence"/>
</dbReference>
<proteinExistence type="predicted"/>
<dbReference type="PANTHER" id="PTHR46564">
    <property type="entry name" value="TRANSPOSASE"/>
    <property type="match status" value="1"/>
</dbReference>
<sequence length="87" mass="9822">MLKQLAAVERELIVYADEAGMDQPEDYGYGYSPQGKRFYDLKSGRRTGRVNMIAALCAKQLLAPFTIEGACNRQVFETWLETCLIPT</sequence>
<feature type="domain" description="Tc1-like transposase DDE" evidence="1">
    <location>
        <begin position="13"/>
        <end position="85"/>
    </location>
</feature>
<dbReference type="Gene3D" id="3.30.420.10">
    <property type="entry name" value="Ribonuclease H-like superfamily/Ribonuclease H"/>
    <property type="match status" value="1"/>
</dbReference>
<dbReference type="PANTHER" id="PTHR46564:SF1">
    <property type="entry name" value="TRANSPOSASE"/>
    <property type="match status" value="1"/>
</dbReference>
<dbReference type="InterPro" id="IPR038717">
    <property type="entry name" value="Tc1-like_DDE_dom"/>
</dbReference>